<dbReference type="InterPro" id="IPR035396">
    <property type="entry name" value="Bac_rhamnosid6H"/>
</dbReference>
<dbReference type="GO" id="GO:0005975">
    <property type="term" value="P:carbohydrate metabolic process"/>
    <property type="evidence" value="ECO:0007669"/>
    <property type="project" value="InterPro"/>
</dbReference>
<dbReference type="KEGG" id="muc:MuYL_3594"/>
<reference evidence="3 4" key="1">
    <citation type="submission" date="2017-08" db="EMBL/GenBank/DDBJ databases">
        <title>Complete genome sequence of Mucilaginibacter sp. strain BJC16-A31.</title>
        <authorList>
            <consortium name="Henan University of Science and Technology"/>
            <person name="You X."/>
        </authorList>
    </citation>
    <scope>NUCLEOTIDE SEQUENCE [LARGE SCALE GENOMIC DNA]</scope>
    <source>
        <strain evidence="3 4">BJC16-A31</strain>
    </source>
</reference>
<dbReference type="InterPro" id="IPR049164">
    <property type="entry name" value="Glyco_hydro_78_N"/>
</dbReference>
<accession>A0A223P014</accession>
<evidence type="ECO:0000259" key="1">
    <source>
        <dbReference type="Pfam" id="PF17389"/>
    </source>
</evidence>
<name>A0A223P014_9SPHI</name>
<gene>
    <name evidence="3" type="ORF">MuYL_3594</name>
</gene>
<feature type="domain" description="Glycosyl hydrolase family 78 alpha-rhamnosidase N-terminal" evidence="2">
    <location>
        <begin position="81"/>
        <end position="222"/>
    </location>
</feature>
<protein>
    <submittedName>
        <fullName evidence="3">Glycoside hydrolase</fullName>
    </submittedName>
</protein>
<dbReference type="Pfam" id="PF17389">
    <property type="entry name" value="Bac_rhamnosid6H"/>
    <property type="match status" value="1"/>
</dbReference>
<dbReference type="InterPro" id="IPR012341">
    <property type="entry name" value="6hp_glycosidase-like_sf"/>
</dbReference>
<proteinExistence type="predicted"/>
<evidence type="ECO:0000313" key="3">
    <source>
        <dbReference type="EMBL" id="ASU35479.1"/>
    </source>
</evidence>
<dbReference type="GO" id="GO:0016787">
    <property type="term" value="F:hydrolase activity"/>
    <property type="evidence" value="ECO:0007669"/>
    <property type="project" value="UniProtKB-KW"/>
</dbReference>
<evidence type="ECO:0000259" key="2">
    <source>
        <dbReference type="Pfam" id="PF21104"/>
    </source>
</evidence>
<dbReference type="PANTHER" id="PTHR34987">
    <property type="entry name" value="C, PUTATIVE (AFU_ORTHOLOGUE AFUA_3G02880)-RELATED"/>
    <property type="match status" value="1"/>
</dbReference>
<sequence length="576" mass="64301">MALQKQPASTPNLRILPCQPPIHINLMTLTRSRIYTSLLLTGFIALATQTNAQDIYAAQRQSWLKKAARYKPVLTETIKHPAGMVKLEKDAAAFQGWKMVPAGGVEQFYNTPISQKNTGMIVDFGEHLTGYCTFTLKTLQGDMDAPLRLKLTFGEVPAELATPFDPYPGGLSRAWLQDETVTVSVLPATITIQRRVAFRYVKIEWLGSGGYGLGFTDLQFKAYTSATATPPELSATTSPIIKDIDRVGLATLKECMQTVYEDGPKRDRRLWIGDTYLESLANLYSFKNDGLTKRCLYLLAGLSNEDGILNADVFELPEPHPQKTHLLDYCFLFNVALKEYVAATGDKQTGLDLWPVAKKQLDIAKMYAGADGMMDYVKAGKEWWVFFDWKDGLDKQAPLQGITIYTLNQTYALAKLLGKENEVAEIPAMAKKLKEAAHKNLYDKATGLFVSGPNRQVSYGGQAWMILSGVASKAEAQKALKVLPTFIDAVRPGAPYMYHYYIAALIESGLKAEAKAALIDYWGGMVKKGADAFWEVYDPADEFKSPYNFFPVNSYCHAWSCTPVYFIRKYPEIFQQ</sequence>
<keyword evidence="4" id="KW-1185">Reference proteome</keyword>
<dbReference type="InterPro" id="IPR008928">
    <property type="entry name" value="6-hairpin_glycosidase_sf"/>
</dbReference>
<feature type="domain" description="Alpha-L-rhamnosidase six-hairpin glycosidase" evidence="1">
    <location>
        <begin position="236"/>
        <end position="568"/>
    </location>
</feature>
<dbReference type="Proteomes" id="UP000215002">
    <property type="component" value="Chromosome"/>
</dbReference>
<dbReference type="EMBL" id="CP022743">
    <property type="protein sequence ID" value="ASU35479.1"/>
    <property type="molecule type" value="Genomic_DNA"/>
</dbReference>
<dbReference type="AlphaFoldDB" id="A0A223P014"/>
<organism evidence="3 4">
    <name type="scientific">Mucilaginibacter xinganensis</name>
    <dbReference type="NCBI Taxonomy" id="1234841"/>
    <lineage>
        <taxon>Bacteria</taxon>
        <taxon>Pseudomonadati</taxon>
        <taxon>Bacteroidota</taxon>
        <taxon>Sphingobacteriia</taxon>
        <taxon>Sphingobacteriales</taxon>
        <taxon>Sphingobacteriaceae</taxon>
        <taxon>Mucilaginibacter</taxon>
    </lineage>
</organism>
<keyword evidence="3" id="KW-0378">Hydrolase</keyword>
<dbReference type="Pfam" id="PF21104">
    <property type="entry name" value="Glyco_hydro_78_N"/>
    <property type="match status" value="1"/>
</dbReference>
<dbReference type="Gene3D" id="1.50.10.10">
    <property type="match status" value="1"/>
</dbReference>
<evidence type="ECO:0000313" key="4">
    <source>
        <dbReference type="Proteomes" id="UP000215002"/>
    </source>
</evidence>
<dbReference type="PANTHER" id="PTHR34987:SF4">
    <property type="entry name" value="ALPHA-L-RHAMNOSIDASE C-TERMINAL DOMAIN-CONTAINING PROTEIN"/>
    <property type="match status" value="1"/>
</dbReference>
<dbReference type="SUPFAM" id="SSF48208">
    <property type="entry name" value="Six-hairpin glycosidases"/>
    <property type="match status" value="1"/>
</dbReference>